<dbReference type="EC" id="3.2.2.31" evidence="4"/>
<dbReference type="SMART" id="SM00525">
    <property type="entry name" value="FES"/>
    <property type="match status" value="1"/>
</dbReference>
<evidence type="ECO:0000256" key="5">
    <source>
        <dbReference type="ARBA" id="ARBA00022023"/>
    </source>
</evidence>
<dbReference type="GO" id="GO:0035485">
    <property type="term" value="F:adenine/guanine mispair binding"/>
    <property type="evidence" value="ECO:0007669"/>
    <property type="project" value="TreeGrafter"/>
</dbReference>
<keyword evidence="9" id="KW-0408">Iron</keyword>
<keyword evidence="8" id="KW-0378">Hydrolase</keyword>
<dbReference type="GO" id="GO:0051539">
    <property type="term" value="F:4 iron, 4 sulfur cluster binding"/>
    <property type="evidence" value="ECO:0007669"/>
    <property type="project" value="InterPro"/>
</dbReference>
<dbReference type="EMBL" id="CAEZTC010000055">
    <property type="protein sequence ID" value="CAB4557458.1"/>
    <property type="molecule type" value="Genomic_DNA"/>
</dbReference>
<evidence type="ECO:0000256" key="7">
    <source>
        <dbReference type="ARBA" id="ARBA00022763"/>
    </source>
</evidence>
<keyword evidence="11" id="KW-0234">DNA repair</keyword>
<dbReference type="Pfam" id="PF00730">
    <property type="entry name" value="HhH-GPD"/>
    <property type="match status" value="1"/>
</dbReference>
<dbReference type="GO" id="GO:0032357">
    <property type="term" value="F:oxidized purine DNA binding"/>
    <property type="evidence" value="ECO:0007669"/>
    <property type="project" value="TreeGrafter"/>
</dbReference>
<dbReference type="InterPro" id="IPR044298">
    <property type="entry name" value="MIG/MutY"/>
</dbReference>
<dbReference type="SMART" id="SM00478">
    <property type="entry name" value="ENDO3c"/>
    <property type="match status" value="1"/>
</dbReference>
<evidence type="ECO:0000256" key="1">
    <source>
        <dbReference type="ARBA" id="ARBA00000843"/>
    </source>
</evidence>
<evidence type="ECO:0000256" key="11">
    <source>
        <dbReference type="ARBA" id="ARBA00023204"/>
    </source>
</evidence>
<evidence type="ECO:0000313" key="14">
    <source>
        <dbReference type="EMBL" id="CAB4557458.1"/>
    </source>
</evidence>
<dbReference type="SUPFAM" id="SSF48150">
    <property type="entry name" value="DNA-glycosylase"/>
    <property type="match status" value="1"/>
</dbReference>
<evidence type="ECO:0000256" key="10">
    <source>
        <dbReference type="ARBA" id="ARBA00023014"/>
    </source>
</evidence>
<dbReference type="GO" id="GO:0006284">
    <property type="term" value="P:base-excision repair"/>
    <property type="evidence" value="ECO:0007669"/>
    <property type="project" value="InterPro"/>
</dbReference>
<evidence type="ECO:0000259" key="13">
    <source>
        <dbReference type="SMART" id="SM00478"/>
    </source>
</evidence>
<protein>
    <recommendedName>
        <fullName evidence="5">Adenine DNA glycosylase</fullName>
        <ecNumber evidence="4">3.2.2.31</ecNumber>
    </recommendedName>
</protein>
<dbReference type="PANTHER" id="PTHR42944:SF1">
    <property type="entry name" value="ADENINE DNA GLYCOSYLASE"/>
    <property type="match status" value="1"/>
</dbReference>
<keyword evidence="6" id="KW-0479">Metal-binding</keyword>
<dbReference type="GO" id="GO:0000701">
    <property type="term" value="F:purine-specific mismatch base pair DNA N-glycosylase activity"/>
    <property type="evidence" value="ECO:0007669"/>
    <property type="project" value="UniProtKB-EC"/>
</dbReference>
<comment type="cofactor">
    <cofactor evidence="2">
        <name>[4Fe-4S] cluster</name>
        <dbReference type="ChEBI" id="CHEBI:49883"/>
    </cofactor>
</comment>
<dbReference type="PANTHER" id="PTHR42944">
    <property type="entry name" value="ADENINE DNA GLYCOSYLASE"/>
    <property type="match status" value="1"/>
</dbReference>
<comment type="catalytic activity">
    <reaction evidence="1">
        <text>Hydrolyzes free adenine bases from 7,8-dihydro-8-oxoguanine:adenine mismatched double-stranded DNA, leaving an apurinic site.</text>
        <dbReference type="EC" id="3.2.2.31"/>
    </reaction>
</comment>
<dbReference type="InterPro" id="IPR023170">
    <property type="entry name" value="HhH_base_excis_C"/>
</dbReference>
<gene>
    <name evidence="14" type="ORF">UFOPK1572_00584</name>
</gene>
<evidence type="ECO:0000256" key="4">
    <source>
        <dbReference type="ARBA" id="ARBA00012045"/>
    </source>
</evidence>
<proteinExistence type="inferred from homology"/>
<keyword evidence="12" id="KW-0326">Glycosidase</keyword>
<evidence type="ECO:0000256" key="2">
    <source>
        <dbReference type="ARBA" id="ARBA00001966"/>
    </source>
</evidence>
<comment type="similarity">
    <text evidence="3">Belongs to the Nth/MutY family.</text>
</comment>
<keyword evidence="7" id="KW-0227">DNA damage</keyword>
<dbReference type="AlphaFoldDB" id="A0A6J6D713"/>
<dbReference type="InterPro" id="IPR000445">
    <property type="entry name" value="HhH_motif"/>
</dbReference>
<evidence type="ECO:0000256" key="3">
    <source>
        <dbReference type="ARBA" id="ARBA00008343"/>
    </source>
</evidence>
<evidence type="ECO:0000256" key="6">
    <source>
        <dbReference type="ARBA" id="ARBA00022723"/>
    </source>
</evidence>
<dbReference type="GO" id="GO:0046872">
    <property type="term" value="F:metal ion binding"/>
    <property type="evidence" value="ECO:0007669"/>
    <property type="project" value="UniProtKB-KW"/>
</dbReference>
<organism evidence="14">
    <name type="scientific">freshwater metagenome</name>
    <dbReference type="NCBI Taxonomy" id="449393"/>
    <lineage>
        <taxon>unclassified sequences</taxon>
        <taxon>metagenomes</taxon>
        <taxon>ecological metagenomes</taxon>
    </lineage>
</organism>
<dbReference type="CDD" id="cd00056">
    <property type="entry name" value="ENDO3c"/>
    <property type="match status" value="1"/>
</dbReference>
<evidence type="ECO:0000256" key="12">
    <source>
        <dbReference type="ARBA" id="ARBA00023295"/>
    </source>
</evidence>
<dbReference type="Gene3D" id="1.10.1670.10">
    <property type="entry name" value="Helix-hairpin-Helix base-excision DNA repair enzymes (C-terminal)"/>
    <property type="match status" value="1"/>
</dbReference>
<feature type="domain" description="HhH-GPD" evidence="13">
    <location>
        <begin position="42"/>
        <end position="187"/>
    </location>
</feature>
<accession>A0A6J6D713</accession>
<dbReference type="GO" id="GO:0034039">
    <property type="term" value="F:8-oxo-7,8-dihydroguanine DNA N-glycosylase activity"/>
    <property type="evidence" value="ECO:0007669"/>
    <property type="project" value="TreeGrafter"/>
</dbReference>
<sequence>MGRVSRHNTLVEALLQWGAPNLRDLPWRRTREPWNILVSEVMLQQTSVDRVLPKYEAFLDRFPRPHALAEAKLGDALQLWSGLGYPRRCRNLHAAALRIVDEHNGQVPSSLDALLALPGIGPYTARAVQCFAFEDVVAVVDVNVSRVLSRVEGTAMAARPLQQLADALVPKDSAWVWNQVMMDFGAQHCTARTPQCATCPVRRVCRWKGTGDDPALGSAGVSRPQLRFSGSDRQARGRAIKAVIDGAFSTSQIENAMQLSDDKQRAERLLNDLVAEGLLTRRGGRFNLP</sequence>
<evidence type="ECO:0000256" key="8">
    <source>
        <dbReference type="ARBA" id="ARBA00022801"/>
    </source>
</evidence>
<dbReference type="Gene3D" id="1.10.340.30">
    <property type="entry name" value="Hypothetical protein, domain 2"/>
    <property type="match status" value="1"/>
</dbReference>
<reference evidence="14" key="1">
    <citation type="submission" date="2020-05" db="EMBL/GenBank/DDBJ databases">
        <authorList>
            <person name="Chiriac C."/>
            <person name="Salcher M."/>
            <person name="Ghai R."/>
            <person name="Kavagutti S V."/>
        </authorList>
    </citation>
    <scope>NUCLEOTIDE SEQUENCE</scope>
</reference>
<dbReference type="Pfam" id="PF00633">
    <property type="entry name" value="HHH"/>
    <property type="match status" value="1"/>
</dbReference>
<name>A0A6J6D713_9ZZZZ</name>
<dbReference type="InterPro" id="IPR011257">
    <property type="entry name" value="DNA_glycosylase"/>
</dbReference>
<dbReference type="InterPro" id="IPR003651">
    <property type="entry name" value="Endonuclease3_FeS-loop_motif"/>
</dbReference>
<dbReference type="InterPro" id="IPR003265">
    <property type="entry name" value="HhH-GPD_domain"/>
</dbReference>
<dbReference type="GO" id="GO:0006298">
    <property type="term" value="P:mismatch repair"/>
    <property type="evidence" value="ECO:0007669"/>
    <property type="project" value="TreeGrafter"/>
</dbReference>
<keyword evidence="10" id="KW-0411">Iron-sulfur</keyword>
<evidence type="ECO:0000256" key="9">
    <source>
        <dbReference type="ARBA" id="ARBA00023004"/>
    </source>
</evidence>